<dbReference type="AlphaFoldDB" id="A0A8H7AM95"/>
<accession>A0A8H7AM95</accession>
<proteinExistence type="predicted"/>
<name>A0A8H7AM95_9EURO</name>
<sequence>MAASFEISKFTAEFLRKLVRPCHLPRFQWQAPPRILSRFAAPGRVYADLPGIVGPTQLPMQRREKA</sequence>
<organism evidence="1 2">
    <name type="scientific">Endocarpon pusillum</name>
    <dbReference type="NCBI Taxonomy" id="364733"/>
    <lineage>
        <taxon>Eukaryota</taxon>
        <taxon>Fungi</taxon>
        <taxon>Dikarya</taxon>
        <taxon>Ascomycota</taxon>
        <taxon>Pezizomycotina</taxon>
        <taxon>Eurotiomycetes</taxon>
        <taxon>Chaetothyriomycetidae</taxon>
        <taxon>Verrucariales</taxon>
        <taxon>Verrucariaceae</taxon>
        <taxon>Endocarpon</taxon>
    </lineage>
</organism>
<protein>
    <submittedName>
        <fullName evidence="1">Uncharacterized protein</fullName>
    </submittedName>
</protein>
<keyword evidence="2" id="KW-1185">Reference proteome</keyword>
<evidence type="ECO:0000313" key="2">
    <source>
        <dbReference type="Proteomes" id="UP000606974"/>
    </source>
</evidence>
<dbReference type="Proteomes" id="UP000606974">
    <property type="component" value="Unassembled WGS sequence"/>
</dbReference>
<dbReference type="EMBL" id="JAACFV010000017">
    <property type="protein sequence ID" value="KAF7511748.1"/>
    <property type="molecule type" value="Genomic_DNA"/>
</dbReference>
<comment type="caution">
    <text evidence="1">The sequence shown here is derived from an EMBL/GenBank/DDBJ whole genome shotgun (WGS) entry which is preliminary data.</text>
</comment>
<reference evidence="1" key="1">
    <citation type="submission" date="2020-02" db="EMBL/GenBank/DDBJ databases">
        <authorList>
            <person name="Palmer J.M."/>
        </authorList>
    </citation>
    <scope>NUCLEOTIDE SEQUENCE</scope>
    <source>
        <strain evidence="1">EPUS1.4</strain>
        <tissue evidence="1">Thallus</tissue>
    </source>
</reference>
<gene>
    <name evidence="1" type="ORF">GJ744_003479</name>
</gene>
<evidence type="ECO:0000313" key="1">
    <source>
        <dbReference type="EMBL" id="KAF7511748.1"/>
    </source>
</evidence>